<evidence type="ECO:0000256" key="3">
    <source>
        <dbReference type="ARBA" id="ARBA00022475"/>
    </source>
</evidence>
<dbReference type="GO" id="GO:0005886">
    <property type="term" value="C:plasma membrane"/>
    <property type="evidence" value="ECO:0007669"/>
    <property type="project" value="UniProtKB-SubCell"/>
</dbReference>
<evidence type="ECO:0000256" key="11">
    <source>
        <dbReference type="ARBA" id="ARBA00023180"/>
    </source>
</evidence>
<dbReference type="SUPFAM" id="SSF52058">
    <property type="entry name" value="L domain-like"/>
    <property type="match status" value="2"/>
</dbReference>
<evidence type="ECO:0000256" key="5">
    <source>
        <dbReference type="ARBA" id="ARBA00022692"/>
    </source>
</evidence>
<reference evidence="13" key="1">
    <citation type="submission" date="2020-07" db="EMBL/GenBank/DDBJ databases">
        <title>Genome sequence and genetic diversity analysis of an under-domesticated orphan crop, white fonio (Digitaria exilis).</title>
        <authorList>
            <person name="Bennetzen J.L."/>
            <person name="Chen S."/>
            <person name="Ma X."/>
            <person name="Wang X."/>
            <person name="Yssel A.E.J."/>
            <person name="Chaluvadi S.R."/>
            <person name="Johnson M."/>
            <person name="Gangashetty P."/>
            <person name="Hamidou F."/>
            <person name="Sanogo M.D."/>
            <person name="Zwaenepoel A."/>
            <person name="Wallace J."/>
            <person name="Van De Peer Y."/>
            <person name="Van Deynze A."/>
        </authorList>
    </citation>
    <scope>NUCLEOTIDE SEQUENCE</scope>
    <source>
        <tissue evidence="13">Leaves</tissue>
    </source>
</reference>
<evidence type="ECO:0000256" key="2">
    <source>
        <dbReference type="ARBA" id="ARBA00009592"/>
    </source>
</evidence>
<dbReference type="PRINTS" id="PR00019">
    <property type="entry name" value="LEURICHRPT"/>
</dbReference>
<evidence type="ECO:0000256" key="6">
    <source>
        <dbReference type="ARBA" id="ARBA00022729"/>
    </source>
</evidence>
<dbReference type="AlphaFoldDB" id="A0A835E142"/>
<keyword evidence="5 12" id="KW-0812">Transmembrane</keyword>
<keyword evidence="7" id="KW-0677">Repeat</keyword>
<evidence type="ECO:0000256" key="9">
    <source>
        <dbReference type="ARBA" id="ARBA00023136"/>
    </source>
</evidence>
<dbReference type="SMART" id="SM00369">
    <property type="entry name" value="LRR_TYP"/>
    <property type="match status" value="5"/>
</dbReference>
<protein>
    <submittedName>
        <fullName evidence="13">Uncharacterized protein</fullName>
    </submittedName>
</protein>
<evidence type="ECO:0000256" key="10">
    <source>
        <dbReference type="ARBA" id="ARBA00023170"/>
    </source>
</evidence>
<dbReference type="InterPro" id="IPR032675">
    <property type="entry name" value="LRR_dom_sf"/>
</dbReference>
<dbReference type="OrthoDB" id="621599at2759"/>
<organism evidence="13 14">
    <name type="scientific">Digitaria exilis</name>
    <dbReference type="NCBI Taxonomy" id="1010633"/>
    <lineage>
        <taxon>Eukaryota</taxon>
        <taxon>Viridiplantae</taxon>
        <taxon>Streptophyta</taxon>
        <taxon>Embryophyta</taxon>
        <taxon>Tracheophyta</taxon>
        <taxon>Spermatophyta</taxon>
        <taxon>Magnoliopsida</taxon>
        <taxon>Liliopsida</taxon>
        <taxon>Poales</taxon>
        <taxon>Poaceae</taxon>
        <taxon>PACMAD clade</taxon>
        <taxon>Panicoideae</taxon>
        <taxon>Panicodae</taxon>
        <taxon>Paniceae</taxon>
        <taxon>Anthephorinae</taxon>
        <taxon>Digitaria</taxon>
    </lineage>
</organism>
<comment type="subcellular location">
    <subcellularLocation>
        <location evidence="1">Cell membrane</location>
        <topology evidence="1">Single-pass type I membrane protein</topology>
    </subcellularLocation>
</comment>
<keyword evidence="4" id="KW-0433">Leucine-rich repeat</keyword>
<proteinExistence type="inferred from homology"/>
<gene>
    <name evidence="13" type="ORF">HU200_059473</name>
</gene>
<keyword evidence="8 12" id="KW-1133">Transmembrane helix</keyword>
<evidence type="ECO:0000313" key="14">
    <source>
        <dbReference type="Proteomes" id="UP000636709"/>
    </source>
</evidence>
<dbReference type="InterPro" id="IPR003591">
    <property type="entry name" value="Leu-rich_rpt_typical-subtyp"/>
</dbReference>
<dbReference type="Proteomes" id="UP000636709">
    <property type="component" value="Unassembled WGS sequence"/>
</dbReference>
<keyword evidence="3" id="KW-1003">Cell membrane</keyword>
<dbReference type="Gene3D" id="3.80.10.10">
    <property type="entry name" value="Ribonuclease Inhibitor"/>
    <property type="match status" value="3"/>
</dbReference>
<dbReference type="InterPro" id="IPR046956">
    <property type="entry name" value="RLP23-like"/>
</dbReference>
<keyword evidence="14" id="KW-1185">Reference proteome</keyword>
<dbReference type="FunFam" id="3.80.10.10:FF:000095">
    <property type="entry name" value="LRR receptor-like serine/threonine-protein kinase GSO1"/>
    <property type="match status" value="1"/>
</dbReference>
<keyword evidence="11" id="KW-0325">Glycoprotein</keyword>
<evidence type="ECO:0000256" key="8">
    <source>
        <dbReference type="ARBA" id="ARBA00022989"/>
    </source>
</evidence>
<name>A0A835E142_9POAL</name>
<accession>A0A835E142</accession>
<keyword evidence="9 12" id="KW-0472">Membrane</keyword>
<dbReference type="PANTHER" id="PTHR48063:SF93">
    <property type="entry name" value="LEUCINE-RICH REPEAT-CONTAINING N-TERMINAL PLANT-TYPE DOMAIN-CONTAINING PROTEIN"/>
    <property type="match status" value="1"/>
</dbReference>
<dbReference type="FunFam" id="3.80.10.10:FF:001347">
    <property type="entry name" value="LRR receptor-like serine/threonine-protein kinase GSO2"/>
    <property type="match status" value="1"/>
</dbReference>
<keyword evidence="6" id="KW-0732">Signal</keyword>
<dbReference type="PANTHER" id="PTHR48063">
    <property type="entry name" value="LRR RECEPTOR-LIKE KINASE"/>
    <property type="match status" value="1"/>
</dbReference>
<sequence>MRLCRLQNSIPLPVHINLTSLQYLDLGGNDFRSAAGANSLFFWDLPSLLHLDMEGCGLQGLIPEKMGNMTSIEALWLSLNNLNGALSELLHRLAGNSLSTLWLSENNLTGSLPDQLGRFSNLTTLDLSYNRLSGGIPSSIGALTKLTELQLGFNNFDGTITEAHLGKLANLDYLELSDNSLTMLVQERWVPPFKLSTAALRSCRLGPKFPRWLKSQGNIYILDISNAGISDSLPQWFWITFARTRNMVLSRNQISGMLSATMLQEMEAETIVFSDNCLVGPIPKLPRKLRALDLSKNKLSGPLPTDFGAPLLDTLFLFKNSLSGGIPHNLCQLTNLVLVDLSENQLHGGFPSCKEQKKIAMLNLNTNNLSGEFPTFLSKCQELIFLDLSYNQFSGVLPTWIGDQLPSLALLSLRSNLFSGHIPQQLGKMKKLQYLDLASNSMSGTIPQTLGDLAAMAISPQDDGSLADIVDFGMSSGNTDLVTYTDSSLVTIKGQQLEFATGIMYLNQLSGEIPASLSDLTSLAHLNLSYNCLTGKIPSGNQLQTLNDQASIYIGNPGLCGPPLTNSCSKANLTPSAPLESREFSDSVSFFLAMCCGYVVGLWTVFCLYLFKKDWRVVSLSFSDLLYDWIYVQVALSWAYLRGKHE</sequence>
<evidence type="ECO:0000313" key="13">
    <source>
        <dbReference type="EMBL" id="KAF8658012.1"/>
    </source>
</evidence>
<comment type="caution">
    <text evidence="13">The sequence shown here is derived from an EMBL/GenBank/DDBJ whole genome shotgun (WGS) entry which is preliminary data.</text>
</comment>
<dbReference type="PROSITE" id="PS51450">
    <property type="entry name" value="LRR"/>
    <property type="match status" value="1"/>
</dbReference>
<dbReference type="Pfam" id="PF13855">
    <property type="entry name" value="LRR_8"/>
    <property type="match status" value="1"/>
</dbReference>
<evidence type="ECO:0000256" key="1">
    <source>
        <dbReference type="ARBA" id="ARBA00004251"/>
    </source>
</evidence>
<keyword evidence="10" id="KW-0675">Receptor</keyword>
<evidence type="ECO:0000256" key="7">
    <source>
        <dbReference type="ARBA" id="ARBA00022737"/>
    </source>
</evidence>
<evidence type="ECO:0000256" key="12">
    <source>
        <dbReference type="SAM" id="Phobius"/>
    </source>
</evidence>
<dbReference type="InterPro" id="IPR001611">
    <property type="entry name" value="Leu-rich_rpt"/>
</dbReference>
<dbReference type="Pfam" id="PF00560">
    <property type="entry name" value="LRR_1"/>
    <property type="match status" value="5"/>
</dbReference>
<comment type="similarity">
    <text evidence="2">Belongs to the RLP family.</text>
</comment>
<dbReference type="FunFam" id="3.80.10.10:FF:000041">
    <property type="entry name" value="LRR receptor-like serine/threonine-protein kinase ERECTA"/>
    <property type="match status" value="1"/>
</dbReference>
<feature type="transmembrane region" description="Helical" evidence="12">
    <location>
        <begin position="588"/>
        <end position="611"/>
    </location>
</feature>
<dbReference type="EMBL" id="JACEFO010002484">
    <property type="protein sequence ID" value="KAF8658012.1"/>
    <property type="molecule type" value="Genomic_DNA"/>
</dbReference>
<evidence type="ECO:0000256" key="4">
    <source>
        <dbReference type="ARBA" id="ARBA00022614"/>
    </source>
</evidence>